<dbReference type="InterPro" id="IPR036249">
    <property type="entry name" value="Thioredoxin-like_sf"/>
</dbReference>
<proteinExistence type="inferred from homology"/>
<gene>
    <name evidence="3" type="ordered locus">Oter_2269</name>
</gene>
<organism evidence="3 4">
    <name type="scientific">Opitutus terrae (strain DSM 11246 / JCM 15787 / PB90-1)</name>
    <dbReference type="NCBI Taxonomy" id="452637"/>
    <lineage>
        <taxon>Bacteria</taxon>
        <taxon>Pseudomonadati</taxon>
        <taxon>Verrucomicrobiota</taxon>
        <taxon>Opitutia</taxon>
        <taxon>Opitutales</taxon>
        <taxon>Opitutaceae</taxon>
        <taxon>Opitutus</taxon>
    </lineage>
</organism>
<name>B1ZPU9_OPITP</name>
<dbReference type="Gene3D" id="3.40.30.10">
    <property type="entry name" value="Glutaredoxin"/>
    <property type="match status" value="1"/>
</dbReference>
<dbReference type="RefSeq" id="WP_012375089.1">
    <property type="nucleotide sequence ID" value="NC_010571.1"/>
</dbReference>
<dbReference type="OrthoDB" id="9794155at2"/>
<dbReference type="PROSITE" id="PS51354">
    <property type="entry name" value="GLUTAREDOXIN_2"/>
    <property type="match status" value="1"/>
</dbReference>
<dbReference type="PANTHER" id="PTHR30041:SF8">
    <property type="entry name" value="PROTEIN YFFB"/>
    <property type="match status" value="1"/>
</dbReference>
<evidence type="ECO:0000313" key="4">
    <source>
        <dbReference type="Proteomes" id="UP000007013"/>
    </source>
</evidence>
<dbReference type="KEGG" id="ote:Oter_2269"/>
<evidence type="ECO:0000313" key="3">
    <source>
        <dbReference type="EMBL" id="ACB75552.1"/>
    </source>
</evidence>
<accession>B1ZPU9</accession>
<dbReference type="Proteomes" id="UP000007013">
    <property type="component" value="Chromosome"/>
</dbReference>
<dbReference type="AlphaFoldDB" id="B1ZPU9"/>
<dbReference type="eggNOG" id="COG1393">
    <property type="taxonomic scope" value="Bacteria"/>
</dbReference>
<dbReference type="Pfam" id="PF03960">
    <property type="entry name" value="ArsC"/>
    <property type="match status" value="1"/>
</dbReference>
<dbReference type="NCBIfam" id="TIGR01617">
    <property type="entry name" value="arsC_related"/>
    <property type="match status" value="1"/>
</dbReference>
<evidence type="ECO:0000256" key="2">
    <source>
        <dbReference type="PROSITE-ProRule" id="PRU01282"/>
    </source>
</evidence>
<reference evidence="3 4" key="1">
    <citation type="journal article" date="2011" name="J. Bacteriol.">
        <title>Genome sequence of the verrucomicrobium Opitutus terrae PB90-1, an abundant inhabitant of rice paddy soil ecosystems.</title>
        <authorList>
            <person name="van Passel M.W."/>
            <person name="Kant R."/>
            <person name="Palva A."/>
            <person name="Copeland A."/>
            <person name="Lucas S."/>
            <person name="Lapidus A."/>
            <person name="Glavina del Rio T."/>
            <person name="Pitluck S."/>
            <person name="Goltsman E."/>
            <person name="Clum A."/>
            <person name="Sun H."/>
            <person name="Schmutz J."/>
            <person name="Larimer F.W."/>
            <person name="Land M.L."/>
            <person name="Hauser L."/>
            <person name="Kyrpides N."/>
            <person name="Mikhailova N."/>
            <person name="Richardson P.P."/>
            <person name="Janssen P.H."/>
            <person name="de Vos W.M."/>
            <person name="Smidt H."/>
        </authorList>
    </citation>
    <scope>NUCLEOTIDE SEQUENCE [LARGE SCALE GENOMIC DNA]</scope>
    <source>
        <strain evidence="4">DSM 11246 / JCM 15787 / PB90-1</strain>
    </source>
</reference>
<evidence type="ECO:0000256" key="1">
    <source>
        <dbReference type="ARBA" id="ARBA00007198"/>
    </source>
</evidence>
<dbReference type="PROSITE" id="PS51353">
    <property type="entry name" value="ARSC"/>
    <property type="match status" value="1"/>
</dbReference>
<dbReference type="CDD" id="cd03036">
    <property type="entry name" value="ArsC_like"/>
    <property type="match status" value="1"/>
</dbReference>
<dbReference type="EMBL" id="CP001032">
    <property type="protein sequence ID" value="ACB75552.1"/>
    <property type="molecule type" value="Genomic_DNA"/>
</dbReference>
<keyword evidence="4" id="KW-1185">Reference proteome</keyword>
<dbReference type="InterPro" id="IPR006660">
    <property type="entry name" value="Arsenate_reductase-like"/>
</dbReference>
<sequence>MPEPLVVYTYANCSTCRDAVKWLRAHAIAFEEKPIYETPPSVPELRRMLARQSGELRRLFNTSGLSYKALDLKTKLPQLSEAQALELLASNGRLVKRPFVLGDKVGLVGFKPEAWAAALARA</sequence>
<comment type="similarity">
    <text evidence="1 2">Belongs to the ArsC family.</text>
</comment>
<dbReference type="SUPFAM" id="SSF52833">
    <property type="entry name" value="Thioredoxin-like"/>
    <property type="match status" value="1"/>
</dbReference>
<dbReference type="HOGENOM" id="CLU_116644_2_0_0"/>
<dbReference type="InterPro" id="IPR006504">
    <property type="entry name" value="Tscrpt_reg_Spx/MgsR"/>
</dbReference>
<protein>
    <submittedName>
        <fullName evidence="3">Arsenate reductase and related</fullName>
    </submittedName>
</protein>
<dbReference type="PANTHER" id="PTHR30041">
    <property type="entry name" value="ARSENATE REDUCTASE"/>
    <property type="match status" value="1"/>
</dbReference>
<dbReference type="STRING" id="452637.Oter_2269"/>